<evidence type="ECO:0000313" key="4">
    <source>
        <dbReference type="EMBL" id="MBR0596981.1"/>
    </source>
</evidence>
<comment type="similarity">
    <text evidence="1">Belongs to the isochorismatase family.</text>
</comment>
<dbReference type="AlphaFoldDB" id="A0A8J8B0U1"/>
<dbReference type="Proteomes" id="UP000675664">
    <property type="component" value="Unassembled WGS sequence"/>
</dbReference>
<reference evidence="4" key="2">
    <citation type="submission" date="2021-04" db="EMBL/GenBank/DDBJ databases">
        <authorList>
            <person name="Liu J."/>
        </authorList>
    </citation>
    <scope>NUCLEOTIDE SEQUENCE</scope>
    <source>
        <strain evidence="4">BAD-6</strain>
    </source>
</reference>
<dbReference type="SUPFAM" id="SSF52499">
    <property type="entry name" value="Isochorismatase-like hydrolases"/>
    <property type="match status" value="1"/>
</dbReference>
<evidence type="ECO:0000313" key="5">
    <source>
        <dbReference type="Proteomes" id="UP000675664"/>
    </source>
</evidence>
<dbReference type="PANTHER" id="PTHR43540">
    <property type="entry name" value="PEROXYUREIDOACRYLATE/UREIDOACRYLATE AMIDOHYDROLASE-RELATED"/>
    <property type="match status" value="1"/>
</dbReference>
<dbReference type="RefSeq" id="WP_227017113.1">
    <property type="nucleotide sequence ID" value="NZ_JAGSND010000002.1"/>
</dbReference>
<keyword evidence="5" id="KW-1185">Reference proteome</keyword>
<proteinExistence type="inferred from homology"/>
<keyword evidence="2 4" id="KW-0378">Hydrolase</keyword>
<name>A0A8J8B0U1_9FIRM</name>
<evidence type="ECO:0000259" key="3">
    <source>
        <dbReference type="Pfam" id="PF00857"/>
    </source>
</evidence>
<dbReference type="GO" id="GO:0016787">
    <property type="term" value="F:hydrolase activity"/>
    <property type="evidence" value="ECO:0007669"/>
    <property type="project" value="UniProtKB-KW"/>
</dbReference>
<gene>
    <name evidence="4" type="ORF">KCX82_03770</name>
</gene>
<dbReference type="PANTHER" id="PTHR43540:SF14">
    <property type="entry name" value="ISOCHORISMATASE"/>
    <property type="match status" value="1"/>
</dbReference>
<accession>A0A8J8B0U1</accession>
<feature type="domain" description="Isochorismatase-like" evidence="3">
    <location>
        <begin position="4"/>
        <end position="147"/>
    </location>
</feature>
<dbReference type="Pfam" id="PF00857">
    <property type="entry name" value="Isochorismatase"/>
    <property type="match status" value="1"/>
</dbReference>
<evidence type="ECO:0000256" key="2">
    <source>
        <dbReference type="ARBA" id="ARBA00022801"/>
    </source>
</evidence>
<sequence>MKKALVIIDMQIMPFIWKDYGGKTLYTEEVLIANTKQLIEKARNADAPIYYVMYTEKGESPRAEGQPLWQVHPEIAPQERDKLVVKYYADSFLQTKLETLLNQQGIKNIVLCGIQTEFCVDTTCKSAFSHGFNIELAADCHSTFDSDLLLAKQIIAHHNSILSQFAQVKPVSEIEME</sequence>
<protein>
    <submittedName>
        <fullName evidence="4">Cysteine hydrolase</fullName>
    </submittedName>
</protein>
<comment type="caution">
    <text evidence="4">The sequence shown here is derived from an EMBL/GenBank/DDBJ whole genome shotgun (WGS) entry which is preliminary data.</text>
</comment>
<dbReference type="EMBL" id="JAGSND010000002">
    <property type="protein sequence ID" value="MBR0596981.1"/>
    <property type="molecule type" value="Genomic_DNA"/>
</dbReference>
<dbReference type="Gene3D" id="3.40.50.850">
    <property type="entry name" value="Isochorismatase-like"/>
    <property type="match status" value="1"/>
</dbReference>
<reference evidence="4" key="1">
    <citation type="submission" date="2021-04" db="EMBL/GenBank/DDBJ databases">
        <title>Sinoanaerobacter chloroacetimidivorans sp. nov., an obligate anaerobic bacterium isolated from anaerobic sludge.</title>
        <authorList>
            <person name="Bao Y."/>
        </authorList>
    </citation>
    <scope>NUCLEOTIDE SEQUENCE</scope>
    <source>
        <strain evidence="4">BAD-6</strain>
    </source>
</reference>
<organism evidence="4 5">
    <name type="scientific">Sinanaerobacter chloroacetimidivorans</name>
    <dbReference type="NCBI Taxonomy" id="2818044"/>
    <lineage>
        <taxon>Bacteria</taxon>
        <taxon>Bacillati</taxon>
        <taxon>Bacillota</taxon>
        <taxon>Clostridia</taxon>
        <taxon>Peptostreptococcales</taxon>
        <taxon>Anaerovoracaceae</taxon>
        <taxon>Sinanaerobacter</taxon>
    </lineage>
</organism>
<dbReference type="InterPro" id="IPR036380">
    <property type="entry name" value="Isochorismatase-like_sf"/>
</dbReference>
<evidence type="ECO:0000256" key="1">
    <source>
        <dbReference type="ARBA" id="ARBA00006336"/>
    </source>
</evidence>
<dbReference type="CDD" id="cd01014">
    <property type="entry name" value="nicotinamidase_related"/>
    <property type="match status" value="1"/>
</dbReference>
<dbReference type="InterPro" id="IPR050272">
    <property type="entry name" value="Isochorismatase-like_hydrls"/>
</dbReference>
<dbReference type="InterPro" id="IPR000868">
    <property type="entry name" value="Isochorismatase-like_dom"/>
</dbReference>